<sequence>MSPGPAAAAQGSERHTSPVDVHVLLVDRGRVLLLRRNAQAPYAAGLWTLPSGHVEAGEDVVAAAIRETREETGAVLTRPLLRCELVMQHSGPQSDGVARTGWFFRALGWLGEGGRPHNAEPHKHDDLMWADLDDLDAVPGGIVAYVRAGLDAIAAGTAYALHWQKPGDAVAHAPGAGSALEAIPSVDHHNVPVRREFGVREWPRLGSPWTWHPDEPVPAGLPVHQSWGWLFAPDGRVLLLAGPARMINMPGGTVEPDDPDPHTTLVRECAEEAAATLGATTYFGYYRDSDGLFYDRRPAARIRTAARITALGPAAVDPATGFAWRRLLAPPRLAGALLGGDASLTEALAARDAAHHRLGVPRNEDWTVEEVPKEGLDFT</sequence>
<dbReference type="PANTHER" id="PTHR43046:SF16">
    <property type="entry name" value="ADP-RIBOSE PYROPHOSPHATASE YJHB-RELATED"/>
    <property type="match status" value="1"/>
</dbReference>
<dbReference type="RefSeq" id="WP_235049807.1">
    <property type="nucleotide sequence ID" value="NZ_JAKFHA010000001.1"/>
</dbReference>
<reference evidence="6" key="1">
    <citation type="submission" date="2022-01" db="EMBL/GenBank/DDBJ databases">
        <title>Genome-Based Taxonomic Classification of the Phylum Actinobacteria.</title>
        <authorList>
            <person name="Gao Y."/>
        </authorList>
    </citation>
    <scope>NUCLEOTIDE SEQUENCE</scope>
    <source>
        <strain evidence="6">KLBMP 8922</strain>
    </source>
</reference>
<dbReference type="InterPro" id="IPR000086">
    <property type="entry name" value="NUDIX_hydrolase_dom"/>
</dbReference>
<name>A0AA41U151_9ACTN</name>
<dbReference type="InterPro" id="IPR020476">
    <property type="entry name" value="Nudix_hydrolase"/>
</dbReference>
<protein>
    <submittedName>
        <fullName evidence="6">NUDIX hydrolase</fullName>
    </submittedName>
</protein>
<dbReference type="AlphaFoldDB" id="A0AA41U151"/>
<keyword evidence="7" id="KW-1185">Reference proteome</keyword>
<dbReference type="EMBL" id="JAKFHA010000001">
    <property type="protein sequence ID" value="MCF2525779.1"/>
    <property type="molecule type" value="Genomic_DNA"/>
</dbReference>
<feature type="domain" description="Nudix hydrolase" evidence="5">
    <location>
        <begin position="16"/>
        <end position="155"/>
    </location>
</feature>
<evidence type="ECO:0000256" key="2">
    <source>
        <dbReference type="ARBA" id="ARBA00005582"/>
    </source>
</evidence>
<comment type="similarity">
    <text evidence="2 4">Belongs to the Nudix hydrolase family.</text>
</comment>
<proteinExistence type="inferred from homology"/>
<dbReference type="CDD" id="cd02883">
    <property type="entry name" value="NUDIX_Hydrolase"/>
    <property type="match status" value="1"/>
</dbReference>
<evidence type="ECO:0000313" key="6">
    <source>
        <dbReference type="EMBL" id="MCF2525779.1"/>
    </source>
</evidence>
<evidence type="ECO:0000259" key="5">
    <source>
        <dbReference type="PROSITE" id="PS51462"/>
    </source>
</evidence>
<dbReference type="GO" id="GO:0016787">
    <property type="term" value="F:hydrolase activity"/>
    <property type="evidence" value="ECO:0007669"/>
    <property type="project" value="UniProtKB-KW"/>
</dbReference>
<evidence type="ECO:0000256" key="4">
    <source>
        <dbReference type="RuleBase" id="RU003476"/>
    </source>
</evidence>
<dbReference type="Pfam" id="PF00293">
    <property type="entry name" value="NUDIX"/>
    <property type="match status" value="2"/>
</dbReference>
<dbReference type="InterPro" id="IPR020084">
    <property type="entry name" value="NUDIX_hydrolase_CS"/>
</dbReference>
<dbReference type="SUPFAM" id="SSF55811">
    <property type="entry name" value="Nudix"/>
    <property type="match status" value="2"/>
</dbReference>
<gene>
    <name evidence="6" type="ORF">LZ495_00875</name>
</gene>
<keyword evidence="3 4" id="KW-0378">Hydrolase</keyword>
<evidence type="ECO:0000313" key="7">
    <source>
        <dbReference type="Proteomes" id="UP001165378"/>
    </source>
</evidence>
<comment type="cofactor">
    <cofactor evidence="1">
        <name>Mg(2+)</name>
        <dbReference type="ChEBI" id="CHEBI:18420"/>
    </cofactor>
</comment>
<organism evidence="6 7">
    <name type="scientific">Yinghuangia soli</name>
    <dbReference type="NCBI Taxonomy" id="2908204"/>
    <lineage>
        <taxon>Bacteria</taxon>
        <taxon>Bacillati</taxon>
        <taxon>Actinomycetota</taxon>
        <taxon>Actinomycetes</taxon>
        <taxon>Kitasatosporales</taxon>
        <taxon>Streptomycetaceae</taxon>
        <taxon>Yinghuangia</taxon>
    </lineage>
</organism>
<comment type="caution">
    <text evidence="6">The sequence shown here is derived from an EMBL/GenBank/DDBJ whole genome shotgun (WGS) entry which is preliminary data.</text>
</comment>
<evidence type="ECO:0000256" key="1">
    <source>
        <dbReference type="ARBA" id="ARBA00001946"/>
    </source>
</evidence>
<dbReference type="Proteomes" id="UP001165378">
    <property type="component" value="Unassembled WGS sequence"/>
</dbReference>
<dbReference type="PROSITE" id="PS00893">
    <property type="entry name" value="NUDIX_BOX"/>
    <property type="match status" value="1"/>
</dbReference>
<evidence type="ECO:0000256" key="3">
    <source>
        <dbReference type="ARBA" id="ARBA00022801"/>
    </source>
</evidence>
<dbReference type="PRINTS" id="PR00502">
    <property type="entry name" value="NUDIXFAMILY"/>
</dbReference>
<dbReference type="PANTHER" id="PTHR43046">
    <property type="entry name" value="GDP-MANNOSE MANNOSYL HYDROLASE"/>
    <property type="match status" value="1"/>
</dbReference>
<accession>A0AA41U151</accession>
<dbReference type="InterPro" id="IPR015797">
    <property type="entry name" value="NUDIX_hydrolase-like_dom_sf"/>
</dbReference>
<dbReference type="PROSITE" id="PS51462">
    <property type="entry name" value="NUDIX"/>
    <property type="match status" value="1"/>
</dbReference>
<dbReference type="Gene3D" id="3.90.79.10">
    <property type="entry name" value="Nucleoside Triphosphate Pyrophosphohydrolase"/>
    <property type="match status" value="2"/>
</dbReference>